<dbReference type="RefSeq" id="YP_164254.1">
    <property type="nucleotide sequence ID" value="NC_006549.1"/>
</dbReference>
<protein>
    <submittedName>
        <fullName evidence="2">Uncharacterized protein</fullName>
    </submittedName>
</protein>
<feature type="region of interest" description="Disordered" evidence="1">
    <location>
        <begin position="127"/>
        <end position="163"/>
    </location>
</feature>
<proteinExistence type="predicted"/>
<evidence type="ECO:0000313" key="2">
    <source>
        <dbReference type="EMBL" id="AAS18174.1"/>
    </source>
</evidence>
<evidence type="ECO:0000256" key="1">
    <source>
        <dbReference type="SAM" id="MobiDB-lite"/>
    </source>
</evidence>
<name>Q5YFA6_9VIRU</name>
<reference evidence="2 3" key="1">
    <citation type="journal article" date="2004" name="J. Virol.">
        <title>Functional genomics analysis of Singapore grouper iridovirus: complete sequence determination and proteomic analysis.</title>
        <authorList>
            <person name="Song W.J."/>
            <person name="Qin Q.W."/>
            <person name="Qiu J."/>
            <person name="Huang C.H."/>
            <person name="Wang F."/>
            <person name="Hew C.L."/>
        </authorList>
    </citation>
    <scope>NUCLEOTIDE SEQUENCE [LARGE SCALE GENOMIC DNA]</scope>
</reference>
<evidence type="ECO:0000313" key="3">
    <source>
        <dbReference type="Proteomes" id="UP000172127"/>
    </source>
</evidence>
<dbReference type="GeneID" id="3197092"/>
<accession>Q5YFA6</accession>
<dbReference type="KEGG" id="vg:3197092"/>
<feature type="compositionally biased region" description="Basic residues" evidence="1">
    <location>
        <begin position="136"/>
        <end position="152"/>
    </location>
</feature>
<gene>
    <name evidence="2" type="ORF">ORF159R</name>
</gene>
<organism evidence="2 3">
    <name type="scientific">Singapore grouper iridovirus</name>
    <dbReference type="NCBI Taxonomy" id="262968"/>
    <lineage>
        <taxon>Viruses</taxon>
        <taxon>Varidnaviria</taxon>
        <taxon>Bamfordvirae</taxon>
        <taxon>Nucleocytoviricota</taxon>
        <taxon>Megaviricetes</taxon>
        <taxon>Pimascovirales</taxon>
        <taxon>Pimascovirales incertae sedis</taxon>
        <taxon>Iridoviridae</taxon>
        <taxon>Alphairidovirinae</taxon>
        <taxon>Ranavirus</taxon>
        <taxon>Ranavirus epinephelus1</taxon>
    </lineage>
</organism>
<dbReference type="EMBL" id="AY521625">
    <property type="protein sequence ID" value="AAS18174.1"/>
    <property type="molecule type" value="Genomic_DNA"/>
</dbReference>
<dbReference type="Proteomes" id="UP000172127">
    <property type="component" value="Segment"/>
</dbReference>
<keyword evidence="3" id="KW-1185">Reference proteome</keyword>
<sequence>MRGFVMFIVVVVVLRKIGYLSDEDDPPSLPASESPAEIFTPAKSIAAVTLKPIVTKRKMVIPSSAPVITKGAPAPVTNKPVIYDVVSLSPSILVDSVVLLNDAQKDIFREQVNGDADSYGWGVMAGARGDSLPNPHRGRGPHKRGKGMHGRPKVRDGSYSSIS</sequence>